<reference evidence="4" key="1">
    <citation type="submission" date="2021-03" db="EMBL/GenBank/DDBJ databases">
        <authorList>
            <person name="Bekaert M."/>
        </authorList>
    </citation>
    <scope>NUCLEOTIDE SEQUENCE</scope>
</reference>
<sequence>MFTYLIDVEPYCHNKRPVPDYEIRFCGSRTIDKRRCQSCYLYGLAGLHCIQQDIVCDGYNDCDNGADERLCHSNRNSKYCTVISAHVWFQLTCSYQQIIQIDDAWFDDQRHCLRNSQRQYAHSDLFRYCNNKRRCIPKVTGLMSAKIIYHCKDVDRAKQTSVLHKTTWSSQMIPNAKSTKPKNPKATIVSPSSHVHGKEANGNVSKLPATSRSSMEYATSVKRHINTTPKINVRINNTKVLKHTFRTTHNQIHETKGK</sequence>
<comment type="caution">
    <text evidence="4">The sequence shown here is derived from an EMBL/GenBank/DDBJ whole genome shotgun (WGS) entry which is preliminary data.</text>
</comment>
<keyword evidence="5" id="KW-1185">Reference proteome</keyword>
<feature type="compositionally biased region" description="Polar residues" evidence="3">
    <location>
        <begin position="202"/>
        <end position="211"/>
    </location>
</feature>
<name>A0A8S3U354_MYTED</name>
<protein>
    <submittedName>
        <fullName evidence="4">Uncharacterized protein</fullName>
    </submittedName>
</protein>
<dbReference type="Gene3D" id="2.40.128.620">
    <property type="match status" value="1"/>
</dbReference>
<dbReference type="SUPFAM" id="SSF57424">
    <property type="entry name" value="LDL receptor-like module"/>
    <property type="match status" value="1"/>
</dbReference>
<dbReference type="PROSITE" id="PS50068">
    <property type="entry name" value="LDLRA_2"/>
    <property type="match status" value="1"/>
</dbReference>
<dbReference type="Proteomes" id="UP000683360">
    <property type="component" value="Unassembled WGS sequence"/>
</dbReference>
<proteinExistence type="predicted"/>
<keyword evidence="1 2" id="KW-1015">Disulfide bond</keyword>
<dbReference type="InterPro" id="IPR002172">
    <property type="entry name" value="LDrepeatLR_classA_rpt"/>
</dbReference>
<feature type="region of interest" description="Disordered" evidence="3">
    <location>
        <begin position="173"/>
        <end position="211"/>
    </location>
</feature>
<dbReference type="PROSITE" id="PS01209">
    <property type="entry name" value="LDLRA_1"/>
    <property type="match status" value="1"/>
</dbReference>
<feature type="disulfide bond" evidence="2">
    <location>
        <begin position="56"/>
        <end position="71"/>
    </location>
</feature>
<comment type="caution">
    <text evidence="2">Lacks conserved residue(s) required for the propagation of feature annotation.</text>
</comment>
<dbReference type="InterPro" id="IPR036055">
    <property type="entry name" value="LDL_receptor-like_sf"/>
</dbReference>
<dbReference type="InterPro" id="IPR023415">
    <property type="entry name" value="LDLR_class-A_CS"/>
</dbReference>
<dbReference type="EMBL" id="CAJPWZ010002557">
    <property type="protein sequence ID" value="CAG2240398.1"/>
    <property type="molecule type" value="Genomic_DNA"/>
</dbReference>
<gene>
    <name evidence="4" type="ORF">MEDL_52722</name>
</gene>
<dbReference type="CDD" id="cd00112">
    <property type="entry name" value="LDLa"/>
    <property type="match status" value="1"/>
</dbReference>
<evidence type="ECO:0000256" key="3">
    <source>
        <dbReference type="SAM" id="MobiDB-lite"/>
    </source>
</evidence>
<evidence type="ECO:0000256" key="2">
    <source>
        <dbReference type="PROSITE-ProRule" id="PRU00124"/>
    </source>
</evidence>
<dbReference type="AlphaFoldDB" id="A0A8S3U354"/>
<organism evidence="4 5">
    <name type="scientific">Mytilus edulis</name>
    <name type="common">Blue mussel</name>
    <dbReference type="NCBI Taxonomy" id="6550"/>
    <lineage>
        <taxon>Eukaryota</taxon>
        <taxon>Metazoa</taxon>
        <taxon>Spiralia</taxon>
        <taxon>Lophotrochozoa</taxon>
        <taxon>Mollusca</taxon>
        <taxon>Bivalvia</taxon>
        <taxon>Autobranchia</taxon>
        <taxon>Pteriomorphia</taxon>
        <taxon>Mytilida</taxon>
        <taxon>Mytiloidea</taxon>
        <taxon>Mytilidae</taxon>
        <taxon>Mytilinae</taxon>
        <taxon>Mytilus</taxon>
    </lineage>
</organism>
<accession>A0A8S3U354</accession>
<evidence type="ECO:0000313" key="4">
    <source>
        <dbReference type="EMBL" id="CAG2240398.1"/>
    </source>
</evidence>
<evidence type="ECO:0000256" key="1">
    <source>
        <dbReference type="ARBA" id="ARBA00023157"/>
    </source>
</evidence>
<dbReference type="Pfam" id="PF00057">
    <property type="entry name" value="Ldl_recept_a"/>
    <property type="match status" value="1"/>
</dbReference>
<evidence type="ECO:0000313" key="5">
    <source>
        <dbReference type="Proteomes" id="UP000683360"/>
    </source>
</evidence>